<sequence length="99" mass="11782">MTKNGVLYILVVMIIGIIICSVIRDNEQPWNLSVDDAINLEACMNKCNQMYDKSWSKLSYNRWQRCRHRCKWLNECVQMCKSLYRGNEKLLEKCIKDCK</sequence>
<evidence type="ECO:0000256" key="1">
    <source>
        <dbReference type="SAM" id="Phobius"/>
    </source>
</evidence>
<organism evidence="2 3">
    <name type="scientific">Stylosanthes scabra</name>
    <dbReference type="NCBI Taxonomy" id="79078"/>
    <lineage>
        <taxon>Eukaryota</taxon>
        <taxon>Viridiplantae</taxon>
        <taxon>Streptophyta</taxon>
        <taxon>Embryophyta</taxon>
        <taxon>Tracheophyta</taxon>
        <taxon>Spermatophyta</taxon>
        <taxon>Magnoliopsida</taxon>
        <taxon>eudicotyledons</taxon>
        <taxon>Gunneridae</taxon>
        <taxon>Pentapetalae</taxon>
        <taxon>rosids</taxon>
        <taxon>fabids</taxon>
        <taxon>Fabales</taxon>
        <taxon>Fabaceae</taxon>
        <taxon>Papilionoideae</taxon>
        <taxon>50 kb inversion clade</taxon>
        <taxon>dalbergioids sensu lato</taxon>
        <taxon>Dalbergieae</taxon>
        <taxon>Pterocarpus clade</taxon>
        <taxon>Stylosanthes</taxon>
    </lineage>
</organism>
<comment type="caution">
    <text evidence="2">The sequence shown here is derived from an EMBL/GenBank/DDBJ whole genome shotgun (WGS) entry which is preliminary data.</text>
</comment>
<keyword evidence="3" id="KW-1185">Reference proteome</keyword>
<keyword evidence="1" id="KW-0472">Membrane</keyword>
<proteinExistence type="predicted"/>
<protein>
    <submittedName>
        <fullName evidence="2">Uncharacterized protein</fullName>
    </submittedName>
</protein>
<feature type="transmembrane region" description="Helical" evidence="1">
    <location>
        <begin position="6"/>
        <end position="23"/>
    </location>
</feature>
<reference evidence="2 3" key="1">
    <citation type="journal article" date="2023" name="Plants (Basel)">
        <title>Bridging the Gap: Combining Genomics and Transcriptomics Approaches to Understand Stylosanthes scabra, an Orphan Legume from the Brazilian Caatinga.</title>
        <authorList>
            <person name="Ferreira-Neto J.R.C."/>
            <person name="da Silva M.D."/>
            <person name="Binneck E."/>
            <person name="de Melo N.F."/>
            <person name="da Silva R.H."/>
            <person name="de Melo A.L.T.M."/>
            <person name="Pandolfi V."/>
            <person name="Bustamante F.O."/>
            <person name="Brasileiro-Vidal A.C."/>
            <person name="Benko-Iseppon A.M."/>
        </authorList>
    </citation>
    <scope>NUCLEOTIDE SEQUENCE [LARGE SCALE GENOMIC DNA]</scope>
    <source>
        <tissue evidence="2">Leaves</tissue>
    </source>
</reference>
<keyword evidence="1" id="KW-0812">Transmembrane</keyword>
<dbReference type="Proteomes" id="UP001341840">
    <property type="component" value="Unassembled WGS sequence"/>
</dbReference>
<gene>
    <name evidence="2" type="ORF">PIB30_005889</name>
</gene>
<dbReference type="EMBL" id="JASCZI010000012">
    <property type="protein sequence ID" value="MED6106605.1"/>
    <property type="molecule type" value="Genomic_DNA"/>
</dbReference>
<evidence type="ECO:0000313" key="2">
    <source>
        <dbReference type="EMBL" id="MED6106605.1"/>
    </source>
</evidence>
<evidence type="ECO:0000313" key="3">
    <source>
        <dbReference type="Proteomes" id="UP001341840"/>
    </source>
</evidence>
<keyword evidence="1" id="KW-1133">Transmembrane helix</keyword>
<name>A0ABU6Q488_9FABA</name>
<accession>A0ABU6Q488</accession>